<evidence type="ECO:0000313" key="1">
    <source>
        <dbReference type="EMBL" id="RZF50839.1"/>
    </source>
</evidence>
<dbReference type="Proteomes" id="UP000292110">
    <property type="component" value="Unassembled WGS sequence"/>
</dbReference>
<sequence>MQNKRSAESYKTHALRLRKKLQYLAQHTLSIQLICAHYPAEVNPYQQDEKSTYYRYSNF</sequence>
<evidence type="ECO:0000313" key="2">
    <source>
        <dbReference type="Proteomes" id="UP000292110"/>
    </source>
</evidence>
<organism evidence="1 2">
    <name type="scientific">Acinetobacter halotolerans</name>
    <dbReference type="NCBI Taxonomy" id="1752076"/>
    <lineage>
        <taxon>Bacteria</taxon>
        <taxon>Pseudomonadati</taxon>
        <taxon>Pseudomonadota</taxon>
        <taxon>Gammaproteobacteria</taxon>
        <taxon>Moraxellales</taxon>
        <taxon>Moraxellaceae</taxon>
        <taxon>Acinetobacter</taxon>
    </lineage>
</organism>
<dbReference type="EMBL" id="SGIM01000010">
    <property type="protein sequence ID" value="RZF50839.1"/>
    <property type="molecule type" value="Genomic_DNA"/>
</dbReference>
<keyword evidence="2" id="KW-1185">Reference proteome</keyword>
<gene>
    <name evidence="1" type="ORF">EXE30_12355</name>
</gene>
<reference evidence="1 2" key="1">
    <citation type="submission" date="2019-02" db="EMBL/GenBank/DDBJ databases">
        <title>The draft genome of Acinetobacter halotolerans strain JCM 31009.</title>
        <authorList>
            <person name="Qin J."/>
            <person name="Feng Y."/>
            <person name="Nemec A."/>
            <person name="Zong Z."/>
        </authorList>
    </citation>
    <scope>NUCLEOTIDE SEQUENCE [LARGE SCALE GENOMIC DNA]</scope>
    <source>
        <strain evidence="1 2">JCM 31009</strain>
    </source>
</reference>
<proteinExistence type="predicted"/>
<comment type="caution">
    <text evidence="1">The sequence shown here is derived from an EMBL/GenBank/DDBJ whole genome shotgun (WGS) entry which is preliminary data.</text>
</comment>
<protein>
    <submittedName>
        <fullName evidence="1">Uncharacterized protein</fullName>
    </submittedName>
</protein>
<accession>A0A4Q6XE73</accession>
<name>A0A4Q6XE73_9GAMM</name>
<dbReference type="AlphaFoldDB" id="A0A4Q6XE73"/>